<evidence type="ECO:0000313" key="10">
    <source>
        <dbReference type="Proteomes" id="UP001138540"/>
    </source>
</evidence>
<dbReference type="GO" id="GO:0018456">
    <property type="term" value="F:aryl-alcohol dehydrogenase (NAD+) activity"/>
    <property type="evidence" value="ECO:0007669"/>
    <property type="project" value="UniProtKB-EC"/>
</dbReference>
<dbReference type="PANTHER" id="PTHR43350:SF21">
    <property type="entry name" value="S-NITROSOMYCOTHIOL REDUCTASE MSCR"/>
    <property type="match status" value="1"/>
</dbReference>
<keyword evidence="5 9" id="KW-0560">Oxidoreductase</keyword>
<dbReference type="Pfam" id="PF00107">
    <property type="entry name" value="ADH_zinc_N"/>
    <property type="match status" value="1"/>
</dbReference>
<keyword evidence="7" id="KW-0472">Membrane</keyword>
<comment type="caution">
    <text evidence="9">The sequence shown here is derived from an EMBL/GenBank/DDBJ whole genome shotgun (WGS) entry which is preliminary data.</text>
</comment>
<dbReference type="InterPro" id="IPR020843">
    <property type="entry name" value="ER"/>
</dbReference>
<dbReference type="InterPro" id="IPR036291">
    <property type="entry name" value="NAD(P)-bd_dom_sf"/>
</dbReference>
<evidence type="ECO:0000256" key="6">
    <source>
        <dbReference type="RuleBase" id="RU361277"/>
    </source>
</evidence>
<evidence type="ECO:0000256" key="5">
    <source>
        <dbReference type="ARBA" id="ARBA00023002"/>
    </source>
</evidence>
<dbReference type="Gene3D" id="3.90.180.10">
    <property type="entry name" value="Medium-chain alcohol dehydrogenases, catalytic domain"/>
    <property type="match status" value="1"/>
</dbReference>
<feature type="transmembrane region" description="Helical" evidence="7">
    <location>
        <begin position="161"/>
        <end position="183"/>
    </location>
</feature>
<keyword evidence="7" id="KW-0812">Transmembrane</keyword>
<evidence type="ECO:0000256" key="7">
    <source>
        <dbReference type="SAM" id="Phobius"/>
    </source>
</evidence>
<dbReference type="InterPro" id="IPR013154">
    <property type="entry name" value="ADH-like_N"/>
</dbReference>
<dbReference type="SUPFAM" id="SSF50129">
    <property type="entry name" value="GroES-like"/>
    <property type="match status" value="1"/>
</dbReference>
<proteinExistence type="inferred from homology"/>
<evidence type="ECO:0000256" key="1">
    <source>
        <dbReference type="ARBA" id="ARBA00001947"/>
    </source>
</evidence>
<evidence type="ECO:0000256" key="4">
    <source>
        <dbReference type="ARBA" id="ARBA00022833"/>
    </source>
</evidence>
<dbReference type="SMART" id="SM00829">
    <property type="entry name" value="PKS_ER"/>
    <property type="match status" value="1"/>
</dbReference>
<protein>
    <submittedName>
        <fullName evidence="9">Aryl-alcohol dehydrogenase</fullName>
        <ecNumber evidence="9">1.1.1.90</ecNumber>
    </submittedName>
</protein>
<dbReference type="RefSeq" id="WP_184153893.1">
    <property type="nucleotide sequence ID" value="NZ_JACHKA010000001.1"/>
</dbReference>
<comment type="similarity">
    <text evidence="2 6">Belongs to the zinc-containing alcohol dehydrogenase family.</text>
</comment>
<dbReference type="PROSITE" id="PS00059">
    <property type="entry name" value="ADH_ZINC"/>
    <property type="match status" value="1"/>
</dbReference>
<dbReference type="InterPro" id="IPR002328">
    <property type="entry name" value="ADH_Zn_CS"/>
</dbReference>
<keyword evidence="4 6" id="KW-0862">Zinc</keyword>
<feature type="domain" description="Enoyl reductase (ER)" evidence="8">
    <location>
        <begin position="12"/>
        <end position="368"/>
    </location>
</feature>
<evidence type="ECO:0000256" key="2">
    <source>
        <dbReference type="ARBA" id="ARBA00008072"/>
    </source>
</evidence>
<name>A0ABR6NIF4_9SPHN</name>
<sequence>MTTTTRAAICYGAEKPFSIEDVTLDDPREDEVLVRIHACGICHTDMAARDSQIPTPLPMVLGHEGAGVVEKVGAAITHVKPGDRVIMSFNSCGHCPSCAIDRPTYCYNFVPENWTGKRADGSATAHQDGGDVNANFFGQSSFAAHALAHARNVVKVPESAAAIPLATLAPLGCGLMTGAGAVLRSMNVRAGMPIAVFGSGAVGLAAVMAAKIAGANPIIAVDVHDNRLALAREMGATHSINGRTQDSVEEIRRISPQGLAYAFDTTGLKSIIEQAFGLLLPLGVLGLVGASGPAEMLSFNESSLMGGGKRVIGILGGDSDLQTFLPELIEHHLAGRFPHERLIRTFPFSQINEAFHAGESGEVVKPVLVMED</sequence>
<keyword evidence="3 6" id="KW-0479">Metal-binding</keyword>
<dbReference type="EMBL" id="JACHKA010000001">
    <property type="protein sequence ID" value="MBB5986407.1"/>
    <property type="molecule type" value="Genomic_DNA"/>
</dbReference>
<keyword evidence="10" id="KW-1185">Reference proteome</keyword>
<evidence type="ECO:0000259" key="8">
    <source>
        <dbReference type="SMART" id="SM00829"/>
    </source>
</evidence>
<dbReference type="PANTHER" id="PTHR43350">
    <property type="entry name" value="NAD-DEPENDENT ALCOHOL DEHYDROGENASE"/>
    <property type="match status" value="1"/>
</dbReference>
<evidence type="ECO:0000256" key="3">
    <source>
        <dbReference type="ARBA" id="ARBA00022723"/>
    </source>
</evidence>
<evidence type="ECO:0000313" key="9">
    <source>
        <dbReference type="EMBL" id="MBB5986407.1"/>
    </source>
</evidence>
<dbReference type="SUPFAM" id="SSF51735">
    <property type="entry name" value="NAD(P)-binding Rossmann-fold domains"/>
    <property type="match status" value="1"/>
</dbReference>
<reference evidence="9 10" key="1">
    <citation type="submission" date="2020-08" db="EMBL/GenBank/DDBJ databases">
        <title>Exploring microbial biodiversity for novel pathways involved in the catabolism of aromatic compounds derived from lignin.</title>
        <authorList>
            <person name="Elkins J."/>
        </authorList>
    </citation>
    <scope>NUCLEOTIDE SEQUENCE [LARGE SCALE GENOMIC DNA]</scope>
    <source>
        <strain evidence="9 10">B1D3A</strain>
    </source>
</reference>
<dbReference type="CDD" id="cd08278">
    <property type="entry name" value="benzyl_alcohol_DH"/>
    <property type="match status" value="1"/>
</dbReference>
<dbReference type="Gene3D" id="3.40.50.720">
    <property type="entry name" value="NAD(P)-binding Rossmann-like Domain"/>
    <property type="match status" value="1"/>
</dbReference>
<keyword evidence="7" id="KW-1133">Transmembrane helix</keyword>
<dbReference type="InterPro" id="IPR013149">
    <property type="entry name" value="ADH-like_C"/>
</dbReference>
<dbReference type="EC" id="1.1.1.90" evidence="9"/>
<dbReference type="InterPro" id="IPR011032">
    <property type="entry name" value="GroES-like_sf"/>
</dbReference>
<comment type="cofactor">
    <cofactor evidence="1 6">
        <name>Zn(2+)</name>
        <dbReference type="ChEBI" id="CHEBI:29105"/>
    </cofactor>
</comment>
<feature type="transmembrane region" description="Helical" evidence="7">
    <location>
        <begin position="190"/>
        <end position="210"/>
    </location>
</feature>
<gene>
    <name evidence="9" type="ORF">HNP60_002381</name>
</gene>
<dbReference type="Pfam" id="PF08240">
    <property type="entry name" value="ADH_N"/>
    <property type="match status" value="1"/>
</dbReference>
<organism evidence="9 10">
    <name type="scientific">Sphingobium lignivorans</name>
    <dbReference type="NCBI Taxonomy" id="2735886"/>
    <lineage>
        <taxon>Bacteria</taxon>
        <taxon>Pseudomonadati</taxon>
        <taxon>Pseudomonadota</taxon>
        <taxon>Alphaproteobacteria</taxon>
        <taxon>Sphingomonadales</taxon>
        <taxon>Sphingomonadaceae</taxon>
        <taxon>Sphingobium</taxon>
    </lineage>
</organism>
<dbReference type="Proteomes" id="UP001138540">
    <property type="component" value="Unassembled WGS sequence"/>
</dbReference>
<accession>A0ABR6NIF4</accession>